<dbReference type="RefSeq" id="WP_169530747.1">
    <property type="nucleotide sequence ID" value="NZ_JABBGH010000001.1"/>
</dbReference>
<comment type="caution">
    <text evidence="2">The sequence shown here is derived from an EMBL/GenBank/DDBJ whole genome shotgun (WGS) entry which is preliminary data.</text>
</comment>
<evidence type="ECO:0000256" key="1">
    <source>
        <dbReference type="SAM" id="MobiDB-lite"/>
    </source>
</evidence>
<dbReference type="EMBL" id="JABBGH010000001">
    <property type="protein sequence ID" value="NML65448.1"/>
    <property type="molecule type" value="Genomic_DNA"/>
</dbReference>
<accession>A0A7Y0ADP4</accession>
<feature type="region of interest" description="Disordered" evidence="1">
    <location>
        <begin position="883"/>
        <end position="902"/>
    </location>
</feature>
<gene>
    <name evidence="2" type="ORF">HHL22_09550</name>
</gene>
<name>A0A7Y0ADP4_9BACT</name>
<keyword evidence="3" id="KW-1185">Reference proteome</keyword>
<feature type="compositionally biased region" description="Polar residues" evidence="1">
    <location>
        <begin position="890"/>
        <end position="899"/>
    </location>
</feature>
<dbReference type="AlphaFoldDB" id="A0A7Y0ADP4"/>
<feature type="region of interest" description="Disordered" evidence="1">
    <location>
        <begin position="339"/>
        <end position="359"/>
    </location>
</feature>
<dbReference type="Proteomes" id="UP000559626">
    <property type="component" value="Unassembled WGS sequence"/>
</dbReference>
<evidence type="ECO:0000313" key="3">
    <source>
        <dbReference type="Proteomes" id="UP000559626"/>
    </source>
</evidence>
<protein>
    <submittedName>
        <fullName evidence="2">Uncharacterized protein</fullName>
    </submittedName>
</protein>
<organism evidence="2 3">
    <name type="scientific">Hymenobacter polaris</name>
    <dbReference type="NCBI Taxonomy" id="2682546"/>
    <lineage>
        <taxon>Bacteria</taxon>
        <taxon>Pseudomonadati</taxon>
        <taxon>Bacteroidota</taxon>
        <taxon>Cytophagia</taxon>
        <taxon>Cytophagales</taxon>
        <taxon>Hymenobacteraceae</taxon>
        <taxon>Hymenobacter</taxon>
    </lineage>
</organism>
<proteinExistence type="predicted"/>
<sequence>MNPTPTLTSELLWIAVPGGLTNSNGAQLAVLRVLVVPRLQGSSLASEGLATWPPPGLATATLAVEFGPDAQHPAPPVLVAPPHVQAQPGLWEAFFGPDTPLQPARQPAAPASVTVADTGAQAAAINATFSAAAATKITADPASHAALDQVVREQLRAKWSDDTPPLAAAPIGPAPAAAPVDFHRAISLLREHPAVLRALGLIIELRLPVAQLPANLAVGVVRVRWPDAPAAPALPAIISPWTRYELSLAGQSFWPAATPSISAGLVKLTDDDPAKQQRWEVVTVDVDAGAQRLRAAAQTLAPADAAPAEARPLTEQPRPAALPALRTAGLQLVRRGRQQDFDARQQTAAANGPRPSMSTAELTADDLVLGYRIDINRGGEWRSLHARAATYRAGGLTVTTEQPFEEGHLKAQAAVRGPDGTLRTDEVVARWNGWSLAVPPPLAAGASQLPPTRRAGALPFDFDFDFSVKNGSLPRLQFTEAYQMRARIADIAGGGLDLLDPAAARYATARVIYRRYEPVASPELRLPDGVPLTGLGPGEAVDLLVIRSDPAGDQPSQAAAFLAQNPAYKPTASRVLLPPAVALGLAQQHPGAQLGADAATLAALRQAAAPNGADGSLFASNLALPDPAGEGIAAFSRPAPGAAAQEPLLHGWSGAWPTLTAGQLTLLEAPGAAATVAWVGEQLTVALPAAEQLTLELSTFLRGDFLDHFAIKEQLPSESEATVLLGRHPLVTPAHAVRLVHAVRRPCQRPAGTLVAAREPGQPFALLRPSPLGVHGKSTTKLEITAAWTEYSDETTRSVVAAPVQAVVIGPYDTALGEPLRHELGDTRHRLVSYTLTAVSRFRQFFQANEADEAFLVKTTLPAVSVPSSARPQPPVVRSTRPAFHWEQESPATAGSPQTIRRRQSRLRVELERPWFQTGEGERLAVVIGPSNPPDPAAQPFLTQVGGDPIWDTPLPEQWPTPQAFAATAGAPAQVATDAGAATVVAVPYEAWFHDDCWYADIALPAVAAASYCPFVQLAVARYQPDSLTQLELSAIVRTEPVPLLPDRTLTVTQPEAETVEVLLEGLGPVGPQPNRVDLIVEQCALPPEVAASATELTWLAAASPEVPSWVLQGTVSGPLGTRLRAALPPAAPGSALRVRVREVERINPPAGAAAQPGTEAELTERMVFMDIVQLPLK</sequence>
<reference evidence="2 3" key="1">
    <citation type="submission" date="2020-04" db="EMBL/GenBank/DDBJ databases">
        <title>Hymenobacter polaris sp. nov., isolated from Arctic soil.</title>
        <authorList>
            <person name="Dahal R.H."/>
        </authorList>
    </citation>
    <scope>NUCLEOTIDE SEQUENCE [LARGE SCALE GENOMIC DNA]</scope>
    <source>
        <strain evidence="2 3">RP-2-7</strain>
    </source>
</reference>
<evidence type="ECO:0000313" key="2">
    <source>
        <dbReference type="EMBL" id="NML65448.1"/>
    </source>
</evidence>